<dbReference type="SMART" id="SM00249">
    <property type="entry name" value="PHD"/>
    <property type="match status" value="2"/>
</dbReference>
<evidence type="ECO:0000256" key="1">
    <source>
        <dbReference type="ARBA" id="ARBA00004123"/>
    </source>
</evidence>
<name>A0AAV4Q6K3_CAEEX</name>
<feature type="domain" description="PHD-type" evidence="10">
    <location>
        <begin position="84"/>
        <end position="139"/>
    </location>
</feature>
<dbReference type="EMBL" id="BPLR01005784">
    <property type="protein sequence ID" value="GIY04999.1"/>
    <property type="molecule type" value="Genomic_DNA"/>
</dbReference>
<keyword evidence="3" id="KW-0677">Repeat</keyword>
<gene>
    <name evidence="11" type="primary">KAT6B_0</name>
    <name evidence="11" type="ORF">CEXT_64151</name>
</gene>
<evidence type="ECO:0000256" key="7">
    <source>
        <dbReference type="ARBA" id="ARBA00023163"/>
    </source>
</evidence>
<dbReference type="GO" id="GO:0005634">
    <property type="term" value="C:nucleus"/>
    <property type="evidence" value="ECO:0007669"/>
    <property type="project" value="UniProtKB-SubCell"/>
</dbReference>
<dbReference type="InterPro" id="IPR011011">
    <property type="entry name" value="Znf_FYVE_PHD"/>
</dbReference>
<feature type="domain" description="PHD-type" evidence="10">
    <location>
        <begin position="136"/>
        <end position="186"/>
    </location>
</feature>
<keyword evidence="4 9" id="KW-0863">Zinc-finger</keyword>
<accession>A0AAV4Q6K3</accession>
<dbReference type="Pfam" id="PF00628">
    <property type="entry name" value="PHD"/>
    <property type="match status" value="1"/>
</dbReference>
<dbReference type="PROSITE" id="PS01359">
    <property type="entry name" value="ZF_PHD_1"/>
    <property type="match status" value="1"/>
</dbReference>
<evidence type="ECO:0000256" key="5">
    <source>
        <dbReference type="ARBA" id="ARBA00022833"/>
    </source>
</evidence>
<dbReference type="Gene3D" id="3.30.40.10">
    <property type="entry name" value="Zinc/RING finger domain, C3HC4 (zinc finger)"/>
    <property type="match status" value="2"/>
</dbReference>
<dbReference type="PANTHER" id="PTHR45888">
    <property type="entry name" value="HL01030P-RELATED"/>
    <property type="match status" value="1"/>
</dbReference>
<keyword evidence="5" id="KW-0862">Zinc</keyword>
<protein>
    <submittedName>
        <fullName evidence="11">Histone acetyltransferase KAT6B</fullName>
    </submittedName>
</protein>
<sequence length="187" mass="20614">MVTFFLLGSIRKAVSSGSIVKVFTKGLCSYKDPGTLCNLKSRTLRIHPGTDMRKVIVKAIKELGSSSSFRASIITTPKKSNTSVIACNFCRDISTAKNDHLISCCLCGTTGHTSCFGLLPEALQNIDETKWECSRCKICVVCGLKTEHKRMLTCNLCDKIYHATCVEPVFPRPARGAWRCSSCKRKP</sequence>
<keyword evidence="8" id="KW-0539">Nucleus</keyword>
<organism evidence="11 12">
    <name type="scientific">Caerostris extrusa</name>
    <name type="common">Bark spider</name>
    <name type="synonym">Caerostris bankana</name>
    <dbReference type="NCBI Taxonomy" id="172846"/>
    <lineage>
        <taxon>Eukaryota</taxon>
        <taxon>Metazoa</taxon>
        <taxon>Ecdysozoa</taxon>
        <taxon>Arthropoda</taxon>
        <taxon>Chelicerata</taxon>
        <taxon>Arachnida</taxon>
        <taxon>Araneae</taxon>
        <taxon>Araneomorphae</taxon>
        <taxon>Entelegynae</taxon>
        <taxon>Araneoidea</taxon>
        <taxon>Araneidae</taxon>
        <taxon>Caerostris</taxon>
    </lineage>
</organism>
<dbReference type="PROSITE" id="PS50016">
    <property type="entry name" value="ZF_PHD_2"/>
    <property type="match status" value="2"/>
</dbReference>
<dbReference type="SUPFAM" id="SSF57903">
    <property type="entry name" value="FYVE/PHD zinc finger"/>
    <property type="match status" value="2"/>
</dbReference>
<evidence type="ECO:0000256" key="6">
    <source>
        <dbReference type="ARBA" id="ARBA00023015"/>
    </source>
</evidence>
<keyword evidence="6" id="KW-0805">Transcription regulation</keyword>
<keyword evidence="2" id="KW-0479">Metal-binding</keyword>
<evidence type="ECO:0000256" key="9">
    <source>
        <dbReference type="PROSITE-ProRule" id="PRU00146"/>
    </source>
</evidence>
<dbReference type="PANTHER" id="PTHR45888:SF4">
    <property type="entry name" value="PHD FINGER PROTEIN 10"/>
    <property type="match status" value="1"/>
</dbReference>
<evidence type="ECO:0000313" key="12">
    <source>
        <dbReference type="Proteomes" id="UP001054945"/>
    </source>
</evidence>
<evidence type="ECO:0000259" key="10">
    <source>
        <dbReference type="PROSITE" id="PS50016"/>
    </source>
</evidence>
<dbReference type="Proteomes" id="UP001054945">
    <property type="component" value="Unassembled WGS sequence"/>
</dbReference>
<keyword evidence="12" id="KW-1185">Reference proteome</keyword>
<comment type="subcellular location">
    <subcellularLocation>
        <location evidence="1">Nucleus</location>
    </subcellularLocation>
</comment>
<dbReference type="InterPro" id="IPR019787">
    <property type="entry name" value="Znf_PHD-finger"/>
</dbReference>
<keyword evidence="7" id="KW-0804">Transcription</keyword>
<dbReference type="InterPro" id="IPR001965">
    <property type="entry name" value="Znf_PHD"/>
</dbReference>
<evidence type="ECO:0000256" key="8">
    <source>
        <dbReference type="ARBA" id="ARBA00023242"/>
    </source>
</evidence>
<proteinExistence type="predicted"/>
<reference evidence="11 12" key="1">
    <citation type="submission" date="2021-06" db="EMBL/GenBank/DDBJ databases">
        <title>Caerostris extrusa draft genome.</title>
        <authorList>
            <person name="Kono N."/>
            <person name="Arakawa K."/>
        </authorList>
    </citation>
    <scope>NUCLEOTIDE SEQUENCE [LARGE SCALE GENOMIC DNA]</scope>
</reference>
<dbReference type="InterPro" id="IPR019786">
    <property type="entry name" value="Zinc_finger_PHD-type_CS"/>
</dbReference>
<dbReference type="AlphaFoldDB" id="A0AAV4Q6K3"/>
<evidence type="ECO:0000256" key="2">
    <source>
        <dbReference type="ARBA" id="ARBA00022723"/>
    </source>
</evidence>
<dbReference type="GO" id="GO:0008270">
    <property type="term" value="F:zinc ion binding"/>
    <property type="evidence" value="ECO:0007669"/>
    <property type="project" value="UniProtKB-KW"/>
</dbReference>
<dbReference type="InterPro" id="IPR013083">
    <property type="entry name" value="Znf_RING/FYVE/PHD"/>
</dbReference>
<evidence type="ECO:0000256" key="3">
    <source>
        <dbReference type="ARBA" id="ARBA00022737"/>
    </source>
</evidence>
<evidence type="ECO:0000256" key="4">
    <source>
        <dbReference type="ARBA" id="ARBA00022771"/>
    </source>
</evidence>
<evidence type="ECO:0000313" key="11">
    <source>
        <dbReference type="EMBL" id="GIY04999.1"/>
    </source>
</evidence>
<comment type="caution">
    <text evidence="11">The sequence shown here is derived from an EMBL/GenBank/DDBJ whole genome shotgun (WGS) entry which is preliminary data.</text>
</comment>